<keyword evidence="2" id="KW-1185">Reference proteome</keyword>
<gene>
    <name evidence="1" type="ORF">BU23DRAFT_570689</name>
</gene>
<organism evidence="1 2">
    <name type="scientific">Bimuria novae-zelandiae CBS 107.79</name>
    <dbReference type="NCBI Taxonomy" id="1447943"/>
    <lineage>
        <taxon>Eukaryota</taxon>
        <taxon>Fungi</taxon>
        <taxon>Dikarya</taxon>
        <taxon>Ascomycota</taxon>
        <taxon>Pezizomycotina</taxon>
        <taxon>Dothideomycetes</taxon>
        <taxon>Pleosporomycetidae</taxon>
        <taxon>Pleosporales</taxon>
        <taxon>Massarineae</taxon>
        <taxon>Didymosphaeriaceae</taxon>
        <taxon>Bimuria</taxon>
    </lineage>
</organism>
<reference evidence="1" key="1">
    <citation type="journal article" date="2020" name="Stud. Mycol.">
        <title>101 Dothideomycetes genomes: a test case for predicting lifestyles and emergence of pathogens.</title>
        <authorList>
            <person name="Haridas S."/>
            <person name="Albert R."/>
            <person name="Binder M."/>
            <person name="Bloem J."/>
            <person name="Labutti K."/>
            <person name="Salamov A."/>
            <person name="Andreopoulos B."/>
            <person name="Baker S."/>
            <person name="Barry K."/>
            <person name="Bills G."/>
            <person name="Bluhm B."/>
            <person name="Cannon C."/>
            <person name="Castanera R."/>
            <person name="Culley D."/>
            <person name="Daum C."/>
            <person name="Ezra D."/>
            <person name="Gonzalez J."/>
            <person name="Henrissat B."/>
            <person name="Kuo A."/>
            <person name="Liang C."/>
            <person name="Lipzen A."/>
            <person name="Lutzoni F."/>
            <person name="Magnuson J."/>
            <person name="Mondo S."/>
            <person name="Nolan M."/>
            <person name="Ohm R."/>
            <person name="Pangilinan J."/>
            <person name="Park H.-J."/>
            <person name="Ramirez L."/>
            <person name="Alfaro M."/>
            <person name="Sun H."/>
            <person name="Tritt A."/>
            <person name="Yoshinaga Y."/>
            <person name="Zwiers L.-H."/>
            <person name="Turgeon B."/>
            <person name="Goodwin S."/>
            <person name="Spatafora J."/>
            <person name="Crous P."/>
            <person name="Grigoriev I."/>
        </authorList>
    </citation>
    <scope>NUCLEOTIDE SEQUENCE</scope>
    <source>
        <strain evidence="1">CBS 107.79</strain>
    </source>
</reference>
<name>A0A6A5V1G5_9PLEO</name>
<dbReference type="AlphaFoldDB" id="A0A6A5V1G5"/>
<protein>
    <submittedName>
        <fullName evidence="1">Uncharacterized protein</fullName>
    </submittedName>
</protein>
<evidence type="ECO:0000313" key="1">
    <source>
        <dbReference type="EMBL" id="KAF1970520.1"/>
    </source>
</evidence>
<proteinExistence type="predicted"/>
<dbReference type="Proteomes" id="UP000800036">
    <property type="component" value="Unassembled WGS sequence"/>
</dbReference>
<accession>A0A6A5V1G5</accession>
<dbReference type="EMBL" id="ML976700">
    <property type="protein sequence ID" value="KAF1970520.1"/>
    <property type="molecule type" value="Genomic_DNA"/>
</dbReference>
<evidence type="ECO:0000313" key="2">
    <source>
        <dbReference type="Proteomes" id="UP000800036"/>
    </source>
</evidence>
<sequence length="222" mass="25383">MAVEWLLLTRLPPDLRGLVYSWMWNDAKTTEKNTATNWSSSPVNVYSVQQEKPHYLDPTMVYLPFARECVAALYEIAEYRVVYPGITTKTIVVGVGELKTDAFRELQKIPSHIMTLEEYMSTDHFKLGITPGDVHIKTLYFVPAVLTTNLDSQFQRDSSAILDIHKRKKLHQEFSLLMVLVLEGGIVTHLEVANIKPIHVIQDLLTLKGYTVKHDVALDMHY</sequence>